<dbReference type="OrthoDB" id="2489132at2"/>
<feature type="domain" description="HAMP" evidence="7">
    <location>
        <begin position="216"/>
        <end position="270"/>
    </location>
</feature>
<dbReference type="SMART" id="SM00283">
    <property type="entry name" value="MA"/>
    <property type="match status" value="1"/>
</dbReference>
<dbReference type="RefSeq" id="WP_017014318.1">
    <property type="nucleotide sequence ID" value="NZ_FOWR01000044.1"/>
</dbReference>
<keyword evidence="2 4" id="KW-0807">Transducer</keyword>
<evidence type="ECO:0000256" key="4">
    <source>
        <dbReference type="PROSITE-ProRule" id="PRU00284"/>
    </source>
</evidence>
<evidence type="ECO:0000259" key="7">
    <source>
        <dbReference type="PROSITE" id="PS50885"/>
    </source>
</evidence>
<dbReference type="Proteomes" id="UP000182692">
    <property type="component" value="Unassembled WGS sequence"/>
</dbReference>
<feature type="transmembrane region" description="Helical" evidence="5">
    <location>
        <begin position="195"/>
        <end position="219"/>
    </location>
</feature>
<gene>
    <name evidence="8" type="ORF">SAMN03084138_04176</name>
</gene>
<reference evidence="8 9" key="1">
    <citation type="submission" date="2016-10" db="EMBL/GenBank/DDBJ databases">
        <authorList>
            <person name="de Groot N.N."/>
        </authorList>
    </citation>
    <scope>NUCLEOTIDE SEQUENCE [LARGE SCALE GENOMIC DNA]</scope>
    <source>
        <strain evidence="8 9">DSM 15893</strain>
    </source>
</reference>
<dbReference type="SMART" id="SM00304">
    <property type="entry name" value="HAMP"/>
    <property type="match status" value="1"/>
</dbReference>
<protein>
    <submittedName>
        <fullName evidence="8">Methyl-accepting chemotaxis protein</fullName>
    </submittedName>
</protein>
<sequence length="547" mass="59740">MRLLNQLSFRTKLFLPLTFVCTVFIAVLALSYQTFERQVMLNETLNAKIRPTLENVEDAYRDLYQVLGSLEGLLAKGVTAEIVEKQQFEFYDNAPKALPRMQSFQTLIDANLVDQRFQMDLNRLTNNTQAWIDDIESIILTPSTAVQVYKSQYGSLERDFGVLRKDIKTLTKAINSSSETVSADIKASTIRAERLIVGGSIVAVLLAVFGSLILVRFLLAPINEMGNALNDIASGDGDLTQRLTVRSDDEIGQLGYSFNLFVDKIQTSIKGVVDAANHLRLQTEQIESAIRNSVSDSEGQQRESDLIATAVQEMSASSMQVSQNAGDAANATKSATKEVSSAQNSIADTVGAMSGLRTRIDQSQDMITALNKDVERIASIIGVIRGIAEQTNLLALNAAIEAARAGEQGRGFAVVADEVRVLANKTQQSTEEIQDMIARLEEGTQKAVLSMNESTEASNETVVRVQQTSEYLDGVSNMIITINDMNTQIAAASSQQNTVSEEINRNIHGIVENGASIFQNLGSVQHACQELAAKSRQLDQVVSGFRV</sequence>
<dbReference type="GO" id="GO:0006935">
    <property type="term" value="P:chemotaxis"/>
    <property type="evidence" value="ECO:0007669"/>
    <property type="project" value="UniProtKB-ARBA"/>
</dbReference>
<dbReference type="FunFam" id="1.10.287.950:FF:000001">
    <property type="entry name" value="Methyl-accepting chemotaxis sensory transducer"/>
    <property type="match status" value="1"/>
</dbReference>
<dbReference type="CDD" id="cd11386">
    <property type="entry name" value="MCP_signal"/>
    <property type="match status" value="1"/>
</dbReference>
<feature type="domain" description="Methyl-accepting transducer" evidence="6">
    <location>
        <begin position="275"/>
        <end position="511"/>
    </location>
</feature>
<evidence type="ECO:0000256" key="1">
    <source>
        <dbReference type="ARBA" id="ARBA00004370"/>
    </source>
</evidence>
<dbReference type="InterPro" id="IPR004089">
    <property type="entry name" value="MCPsignal_dom"/>
</dbReference>
<evidence type="ECO:0000313" key="9">
    <source>
        <dbReference type="Proteomes" id="UP000182692"/>
    </source>
</evidence>
<feature type="transmembrane region" description="Helical" evidence="5">
    <location>
        <begin position="13"/>
        <end position="32"/>
    </location>
</feature>
<dbReference type="AlphaFoldDB" id="A0A1I5W4Q5"/>
<keyword evidence="5" id="KW-0472">Membrane</keyword>
<comment type="subcellular location">
    <subcellularLocation>
        <location evidence="1">Membrane</location>
    </subcellularLocation>
</comment>
<dbReference type="Pfam" id="PF00672">
    <property type="entry name" value="HAMP"/>
    <property type="match status" value="1"/>
</dbReference>
<dbReference type="EMBL" id="FOWR01000044">
    <property type="protein sequence ID" value="SFQ14710.1"/>
    <property type="molecule type" value="Genomic_DNA"/>
</dbReference>
<dbReference type="GO" id="GO:0007165">
    <property type="term" value="P:signal transduction"/>
    <property type="evidence" value="ECO:0007669"/>
    <property type="project" value="UniProtKB-KW"/>
</dbReference>
<dbReference type="STRING" id="1121869.SAMN03084138_04176"/>
<keyword evidence="5" id="KW-1133">Transmembrane helix</keyword>
<evidence type="ECO:0000256" key="5">
    <source>
        <dbReference type="SAM" id="Phobius"/>
    </source>
</evidence>
<accession>A0A1I5W4Q5</accession>
<dbReference type="CDD" id="cd06225">
    <property type="entry name" value="HAMP"/>
    <property type="match status" value="1"/>
</dbReference>
<organism evidence="8 9">
    <name type="scientific">Enterovibrio norvegicus DSM 15893</name>
    <dbReference type="NCBI Taxonomy" id="1121869"/>
    <lineage>
        <taxon>Bacteria</taxon>
        <taxon>Pseudomonadati</taxon>
        <taxon>Pseudomonadota</taxon>
        <taxon>Gammaproteobacteria</taxon>
        <taxon>Vibrionales</taxon>
        <taxon>Vibrionaceae</taxon>
        <taxon>Enterovibrio</taxon>
    </lineage>
</organism>
<dbReference type="SUPFAM" id="SSF58104">
    <property type="entry name" value="Methyl-accepting chemotaxis protein (MCP) signaling domain"/>
    <property type="match status" value="1"/>
</dbReference>
<dbReference type="GO" id="GO:0016020">
    <property type="term" value="C:membrane"/>
    <property type="evidence" value="ECO:0007669"/>
    <property type="project" value="UniProtKB-SubCell"/>
</dbReference>
<evidence type="ECO:0000256" key="2">
    <source>
        <dbReference type="ARBA" id="ARBA00023224"/>
    </source>
</evidence>
<dbReference type="PANTHER" id="PTHR32089">
    <property type="entry name" value="METHYL-ACCEPTING CHEMOTAXIS PROTEIN MCPB"/>
    <property type="match status" value="1"/>
</dbReference>
<dbReference type="InterPro" id="IPR003660">
    <property type="entry name" value="HAMP_dom"/>
</dbReference>
<comment type="similarity">
    <text evidence="3">Belongs to the methyl-accepting chemotaxis (MCP) protein family.</text>
</comment>
<dbReference type="Gene3D" id="1.10.287.950">
    <property type="entry name" value="Methyl-accepting chemotaxis protein"/>
    <property type="match status" value="1"/>
</dbReference>
<dbReference type="PANTHER" id="PTHR32089:SF55">
    <property type="entry name" value="METHYL ACCEPTING SENSORY TRANSDUCER WITH CACHE_2 SMALL MOLECULE BINDING DOMAIN"/>
    <property type="match status" value="1"/>
</dbReference>
<dbReference type="PROSITE" id="PS50111">
    <property type="entry name" value="CHEMOTAXIS_TRANSDUC_2"/>
    <property type="match status" value="1"/>
</dbReference>
<dbReference type="PROSITE" id="PS50885">
    <property type="entry name" value="HAMP"/>
    <property type="match status" value="1"/>
</dbReference>
<proteinExistence type="inferred from homology"/>
<name>A0A1I5W4Q5_9GAMM</name>
<evidence type="ECO:0000256" key="3">
    <source>
        <dbReference type="ARBA" id="ARBA00029447"/>
    </source>
</evidence>
<dbReference type="Pfam" id="PF00015">
    <property type="entry name" value="MCPsignal"/>
    <property type="match status" value="1"/>
</dbReference>
<dbReference type="GeneID" id="35873299"/>
<keyword evidence="5" id="KW-0812">Transmembrane</keyword>
<evidence type="ECO:0000313" key="8">
    <source>
        <dbReference type="EMBL" id="SFQ14710.1"/>
    </source>
</evidence>
<evidence type="ECO:0000259" key="6">
    <source>
        <dbReference type="PROSITE" id="PS50111"/>
    </source>
</evidence>